<gene>
    <name evidence="1" type="ORF">PACLA_8A019249</name>
</gene>
<evidence type="ECO:0000313" key="2">
    <source>
        <dbReference type="Proteomes" id="UP001152795"/>
    </source>
</evidence>
<comment type="caution">
    <text evidence="1">The sequence shown here is derived from an EMBL/GenBank/DDBJ whole genome shotgun (WGS) entry which is preliminary data.</text>
</comment>
<proteinExistence type="predicted"/>
<sequence length="244" mass="27784">MEGPNVHAGIAKMLSRGQKQELHTLEDIFRQKERDLENGILNFTSRDKDRGPVLRTKAEEDRMLTEMHFTSNIIHVKISRCNSFDDADVCDVTLAPKSPKLLSAPLPSLTFIRSKYHPPMPDEMFVSGVEAERQQTETRALGNDTAHALADRRASYNRKLQTLAEDETNFVQSYIEIAKEESQLQLSENVAESSATETAERRATLWRRCAAMAEVLAKEEAERLLWKKMFCVAAHHVYGNKAFY</sequence>
<protein>
    <submittedName>
        <fullName evidence="1">Uncharacterized protein</fullName>
    </submittedName>
</protein>
<dbReference type="AlphaFoldDB" id="A0A6S7FI59"/>
<dbReference type="Proteomes" id="UP001152795">
    <property type="component" value="Unassembled WGS sequence"/>
</dbReference>
<organism evidence="1 2">
    <name type="scientific">Paramuricea clavata</name>
    <name type="common">Red gorgonian</name>
    <name type="synonym">Violescent sea-whip</name>
    <dbReference type="NCBI Taxonomy" id="317549"/>
    <lineage>
        <taxon>Eukaryota</taxon>
        <taxon>Metazoa</taxon>
        <taxon>Cnidaria</taxon>
        <taxon>Anthozoa</taxon>
        <taxon>Octocorallia</taxon>
        <taxon>Malacalcyonacea</taxon>
        <taxon>Plexauridae</taxon>
        <taxon>Paramuricea</taxon>
    </lineage>
</organism>
<dbReference type="OrthoDB" id="5956565at2759"/>
<reference evidence="1" key="1">
    <citation type="submission" date="2020-04" db="EMBL/GenBank/DDBJ databases">
        <authorList>
            <person name="Alioto T."/>
            <person name="Alioto T."/>
            <person name="Gomez Garrido J."/>
        </authorList>
    </citation>
    <scope>NUCLEOTIDE SEQUENCE</scope>
    <source>
        <strain evidence="1">A484AB</strain>
    </source>
</reference>
<accession>A0A6S7FI59</accession>
<keyword evidence="2" id="KW-1185">Reference proteome</keyword>
<evidence type="ECO:0000313" key="1">
    <source>
        <dbReference type="EMBL" id="CAB3979274.1"/>
    </source>
</evidence>
<name>A0A6S7FI59_PARCT</name>
<dbReference type="EMBL" id="CACRXK020000183">
    <property type="protein sequence ID" value="CAB3979274.1"/>
    <property type="molecule type" value="Genomic_DNA"/>
</dbReference>